<feature type="transmembrane region" description="Helical" evidence="7">
    <location>
        <begin position="174"/>
        <end position="193"/>
    </location>
</feature>
<evidence type="ECO:0000256" key="7">
    <source>
        <dbReference type="SAM" id="Phobius"/>
    </source>
</evidence>
<keyword evidence="5 7" id="KW-1133">Transmembrane helix</keyword>
<dbReference type="InterPro" id="IPR020846">
    <property type="entry name" value="MFS_dom"/>
</dbReference>
<dbReference type="EMBL" id="CP063304">
    <property type="protein sequence ID" value="QOV20337.1"/>
    <property type="molecule type" value="Genomic_DNA"/>
</dbReference>
<keyword evidence="4 7" id="KW-0812">Transmembrane</keyword>
<dbReference type="AlphaFoldDB" id="A0A7M2RLA2"/>
<keyword evidence="10" id="KW-1185">Reference proteome</keyword>
<reference evidence="9 10" key="1">
    <citation type="submission" date="2020-10" db="EMBL/GenBank/DDBJ databases">
        <title>Blautia liquoris sp.nov., isolated from the mud in a fermentation cellar used for the production of Chinese strong-flavoured liquor.</title>
        <authorList>
            <person name="Lu L."/>
        </authorList>
    </citation>
    <scope>NUCLEOTIDE SEQUENCE [LARGE SCALE GENOMIC DNA]</scope>
    <source>
        <strain evidence="9 10">LZLJ-3</strain>
    </source>
</reference>
<keyword evidence="3" id="KW-1003">Cell membrane</keyword>
<evidence type="ECO:0000256" key="3">
    <source>
        <dbReference type="ARBA" id="ARBA00022475"/>
    </source>
</evidence>
<sequence>MSSKTAKKHNRYVVLIVLCICEAMYLLPYLRWTFYDPMKEGFGFTNSQLASLSSIFGLISLFGYLVGGPICDRFSPRKLLTTAFLLTAIGGFWFAAYPPYWACVIIYIMWGFATAVLLWDCMIRVTRSLASSEEQGLFFGLLEGGRGAVDTVTSFATVALFTALGSSIASLRQVILVISILCLIGSVLVMIFISDEIPGSGDDAKINIHEILAVLKLPAVWLISLVILCNYAIYTGGTYLTSYLTDIMGVSVGVSAVVAVFRNFVLMMLGGPIGGFLAKRFSISRVIVACFVFILAATGIFIVLPTGSVALSVVMMMALYLGLFFMRGIYFGTVDQAQIPMKVTGTAVGIISLVGFFPEVFMNTISGHLLDAYPGFDGYHYLFIILFAFSVVGLIASLYLQRNIKKDETKKI</sequence>
<dbReference type="Proteomes" id="UP000593601">
    <property type="component" value="Chromosome"/>
</dbReference>
<dbReference type="GO" id="GO:0005886">
    <property type="term" value="C:plasma membrane"/>
    <property type="evidence" value="ECO:0007669"/>
    <property type="project" value="UniProtKB-SubCell"/>
</dbReference>
<dbReference type="Pfam" id="PF07690">
    <property type="entry name" value="MFS_1"/>
    <property type="match status" value="1"/>
</dbReference>
<feature type="transmembrane region" description="Helical" evidence="7">
    <location>
        <begin position="286"/>
        <end position="304"/>
    </location>
</feature>
<feature type="transmembrane region" description="Helical" evidence="7">
    <location>
        <begin position="79"/>
        <end position="98"/>
    </location>
</feature>
<dbReference type="InterPro" id="IPR050171">
    <property type="entry name" value="MFS_Transporters"/>
</dbReference>
<dbReference type="GO" id="GO:0022857">
    <property type="term" value="F:transmembrane transporter activity"/>
    <property type="evidence" value="ECO:0007669"/>
    <property type="project" value="InterPro"/>
</dbReference>
<keyword evidence="2" id="KW-0813">Transport</keyword>
<name>A0A7M2RLA2_9FIRM</name>
<dbReference type="Gene3D" id="1.20.1250.20">
    <property type="entry name" value="MFS general substrate transporter like domains"/>
    <property type="match status" value="2"/>
</dbReference>
<evidence type="ECO:0000259" key="8">
    <source>
        <dbReference type="PROSITE" id="PS50850"/>
    </source>
</evidence>
<evidence type="ECO:0000313" key="10">
    <source>
        <dbReference type="Proteomes" id="UP000593601"/>
    </source>
</evidence>
<feature type="transmembrane region" description="Helical" evidence="7">
    <location>
        <begin position="50"/>
        <end position="67"/>
    </location>
</feature>
<comment type="subcellular location">
    <subcellularLocation>
        <location evidence="1">Cell membrane</location>
        <topology evidence="1">Multi-pass membrane protein</topology>
    </subcellularLocation>
</comment>
<protein>
    <submittedName>
        <fullName evidence="9">MFS transporter</fullName>
    </submittedName>
</protein>
<dbReference type="SUPFAM" id="SSF103473">
    <property type="entry name" value="MFS general substrate transporter"/>
    <property type="match status" value="1"/>
</dbReference>
<keyword evidence="6 7" id="KW-0472">Membrane</keyword>
<feature type="transmembrane region" description="Helical" evidence="7">
    <location>
        <begin position="381"/>
        <end position="400"/>
    </location>
</feature>
<dbReference type="RefSeq" id="WP_193736657.1">
    <property type="nucleotide sequence ID" value="NZ_CP063304.1"/>
</dbReference>
<feature type="transmembrane region" description="Helical" evidence="7">
    <location>
        <begin position="12"/>
        <end position="30"/>
    </location>
</feature>
<dbReference type="KEGG" id="bliq:INP51_05150"/>
<feature type="transmembrane region" description="Helical" evidence="7">
    <location>
        <begin position="343"/>
        <end position="361"/>
    </location>
</feature>
<organism evidence="9 10">
    <name type="scientific">Blautia liquoris</name>
    <dbReference type="NCBI Taxonomy" id="2779518"/>
    <lineage>
        <taxon>Bacteria</taxon>
        <taxon>Bacillati</taxon>
        <taxon>Bacillota</taxon>
        <taxon>Clostridia</taxon>
        <taxon>Lachnospirales</taxon>
        <taxon>Lachnospiraceae</taxon>
        <taxon>Blautia</taxon>
    </lineage>
</organism>
<feature type="transmembrane region" description="Helical" evidence="7">
    <location>
        <begin position="147"/>
        <end position="168"/>
    </location>
</feature>
<accession>A0A7M2RLA2</accession>
<dbReference type="InterPro" id="IPR036259">
    <property type="entry name" value="MFS_trans_sf"/>
</dbReference>
<proteinExistence type="predicted"/>
<evidence type="ECO:0000256" key="1">
    <source>
        <dbReference type="ARBA" id="ARBA00004651"/>
    </source>
</evidence>
<feature type="transmembrane region" description="Helical" evidence="7">
    <location>
        <begin position="240"/>
        <end position="265"/>
    </location>
</feature>
<feature type="transmembrane region" description="Helical" evidence="7">
    <location>
        <begin position="310"/>
        <end position="331"/>
    </location>
</feature>
<dbReference type="PANTHER" id="PTHR23517">
    <property type="entry name" value="RESISTANCE PROTEIN MDTM, PUTATIVE-RELATED-RELATED"/>
    <property type="match status" value="1"/>
</dbReference>
<evidence type="ECO:0000313" key="9">
    <source>
        <dbReference type="EMBL" id="QOV20337.1"/>
    </source>
</evidence>
<evidence type="ECO:0000256" key="4">
    <source>
        <dbReference type="ARBA" id="ARBA00022692"/>
    </source>
</evidence>
<dbReference type="PANTHER" id="PTHR23517:SF3">
    <property type="entry name" value="INTEGRAL MEMBRANE TRANSPORT PROTEIN"/>
    <property type="match status" value="1"/>
</dbReference>
<dbReference type="CDD" id="cd06174">
    <property type="entry name" value="MFS"/>
    <property type="match status" value="1"/>
</dbReference>
<evidence type="ECO:0000256" key="5">
    <source>
        <dbReference type="ARBA" id="ARBA00022989"/>
    </source>
</evidence>
<feature type="transmembrane region" description="Helical" evidence="7">
    <location>
        <begin position="104"/>
        <end position="126"/>
    </location>
</feature>
<dbReference type="InterPro" id="IPR011701">
    <property type="entry name" value="MFS"/>
</dbReference>
<dbReference type="PROSITE" id="PS50850">
    <property type="entry name" value="MFS"/>
    <property type="match status" value="1"/>
</dbReference>
<gene>
    <name evidence="9" type="ORF">INP51_05150</name>
</gene>
<feature type="transmembrane region" description="Helical" evidence="7">
    <location>
        <begin position="214"/>
        <end position="234"/>
    </location>
</feature>
<evidence type="ECO:0000256" key="2">
    <source>
        <dbReference type="ARBA" id="ARBA00022448"/>
    </source>
</evidence>
<evidence type="ECO:0000256" key="6">
    <source>
        <dbReference type="ARBA" id="ARBA00023136"/>
    </source>
</evidence>
<feature type="domain" description="Major facilitator superfamily (MFS) profile" evidence="8">
    <location>
        <begin position="1"/>
        <end position="405"/>
    </location>
</feature>